<reference evidence="2 3" key="1">
    <citation type="submission" date="2019-03" db="EMBL/GenBank/DDBJ databases">
        <title>Single cell metagenomics reveals metabolic interactions within the superorganism composed of flagellate Streblomastix strix and complex community of Bacteroidetes bacteria on its surface.</title>
        <authorList>
            <person name="Treitli S.C."/>
            <person name="Kolisko M."/>
            <person name="Husnik F."/>
            <person name="Keeling P."/>
            <person name="Hampl V."/>
        </authorList>
    </citation>
    <scope>NUCLEOTIDE SEQUENCE [LARGE SCALE GENOMIC DNA]</scope>
    <source>
        <strain evidence="2">ST1C</strain>
    </source>
</reference>
<comment type="caution">
    <text evidence="2">The sequence shown here is derived from an EMBL/GenBank/DDBJ whole genome shotgun (WGS) entry which is preliminary data.</text>
</comment>
<dbReference type="PROSITE" id="PS51257">
    <property type="entry name" value="PROKAR_LIPOPROTEIN"/>
    <property type="match status" value="1"/>
</dbReference>
<evidence type="ECO:0000256" key="1">
    <source>
        <dbReference type="SAM" id="Phobius"/>
    </source>
</evidence>
<gene>
    <name evidence="2" type="ORF">EZS28_000961</name>
</gene>
<protein>
    <submittedName>
        <fullName evidence="2">Uncharacterized protein</fullName>
    </submittedName>
</protein>
<keyword evidence="1" id="KW-0472">Membrane</keyword>
<evidence type="ECO:0000313" key="2">
    <source>
        <dbReference type="EMBL" id="KAA6403515.1"/>
    </source>
</evidence>
<dbReference type="AlphaFoldDB" id="A0A5J4XAH2"/>
<sequence>MAWRMVGPVYGDQMTALLMMFLSCQSPSLYLSLLALLFLVRVSVLLSQVCLEEALIPMDLELLDSEFAVALIFQLGGIIEVLPFFKGYSQHLSRKPSQFLMESGIYQITYSFYGRRRPEQGESRFDEVLLSVGMVQSYSPRSSKVGQMLPLSCSEGQVGVLCISLGSDYLKREKSLQQGVESLMLHSFSGL</sequence>
<evidence type="ECO:0000313" key="3">
    <source>
        <dbReference type="Proteomes" id="UP000324800"/>
    </source>
</evidence>
<keyword evidence="1" id="KW-0812">Transmembrane</keyword>
<organism evidence="2 3">
    <name type="scientific">Streblomastix strix</name>
    <dbReference type="NCBI Taxonomy" id="222440"/>
    <lineage>
        <taxon>Eukaryota</taxon>
        <taxon>Metamonada</taxon>
        <taxon>Preaxostyla</taxon>
        <taxon>Oxymonadida</taxon>
        <taxon>Streblomastigidae</taxon>
        <taxon>Streblomastix</taxon>
    </lineage>
</organism>
<dbReference type="Proteomes" id="UP000324800">
    <property type="component" value="Unassembled WGS sequence"/>
</dbReference>
<dbReference type="EMBL" id="SNRW01000091">
    <property type="protein sequence ID" value="KAA6403515.1"/>
    <property type="molecule type" value="Genomic_DNA"/>
</dbReference>
<accession>A0A5J4XAH2</accession>
<keyword evidence="1" id="KW-1133">Transmembrane helix</keyword>
<feature type="transmembrane region" description="Helical" evidence="1">
    <location>
        <begin position="67"/>
        <end position="85"/>
    </location>
</feature>
<name>A0A5J4XAH2_9EUKA</name>
<proteinExistence type="predicted"/>